<dbReference type="EMBL" id="JAUDZG010000001">
    <property type="protein sequence ID" value="KAK3310716.1"/>
    <property type="molecule type" value="Genomic_DNA"/>
</dbReference>
<evidence type="ECO:0000313" key="3">
    <source>
        <dbReference type="Proteomes" id="UP001273166"/>
    </source>
</evidence>
<protein>
    <submittedName>
        <fullName evidence="2">Uncharacterized protein</fullName>
    </submittedName>
</protein>
<feature type="compositionally biased region" description="Low complexity" evidence="1">
    <location>
        <begin position="224"/>
        <end position="235"/>
    </location>
</feature>
<reference evidence="2" key="2">
    <citation type="submission" date="2023-06" db="EMBL/GenBank/DDBJ databases">
        <authorList>
            <consortium name="Lawrence Berkeley National Laboratory"/>
            <person name="Mondo S.J."/>
            <person name="Hensen N."/>
            <person name="Bonometti L."/>
            <person name="Westerberg I."/>
            <person name="Brannstrom I.O."/>
            <person name="Guillou S."/>
            <person name="Cros-Aarteil S."/>
            <person name="Calhoun S."/>
            <person name="Haridas S."/>
            <person name="Kuo A."/>
            <person name="Pangilinan J."/>
            <person name="Riley R."/>
            <person name="Labutti K."/>
            <person name="Andreopoulos B."/>
            <person name="Lipzen A."/>
            <person name="Chen C."/>
            <person name="Yanf M."/>
            <person name="Daum C."/>
            <person name="Ng V."/>
            <person name="Clum A."/>
            <person name="Steindorff A."/>
            <person name="Ohm R."/>
            <person name="Martin F."/>
            <person name="Silar P."/>
            <person name="Natvig D."/>
            <person name="Lalanne C."/>
            <person name="Gautier V."/>
            <person name="Ament-Velasquez S.L."/>
            <person name="Kruys A."/>
            <person name="Hutchinson M.I."/>
            <person name="Powell A.J."/>
            <person name="Barry K."/>
            <person name="Miller A.N."/>
            <person name="Grigoriev I.V."/>
            <person name="Debuchy R."/>
            <person name="Gladieux P."/>
            <person name="Thoren M.H."/>
            <person name="Johannesson H."/>
        </authorList>
    </citation>
    <scope>NUCLEOTIDE SEQUENCE</scope>
    <source>
        <strain evidence="2">CBS 333.67</strain>
    </source>
</reference>
<gene>
    <name evidence="2" type="ORF">B0T15DRAFT_519197</name>
</gene>
<dbReference type="Proteomes" id="UP001273166">
    <property type="component" value="Unassembled WGS sequence"/>
</dbReference>
<dbReference type="RefSeq" id="XP_062726496.1">
    <property type="nucleotide sequence ID" value="XM_062868424.1"/>
</dbReference>
<comment type="caution">
    <text evidence="2">The sequence shown here is derived from an EMBL/GenBank/DDBJ whole genome shotgun (WGS) entry which is preliminary data.</text>
</comment>
<evidence type="ECO:0000313" key="2">
    <source>
        <dbReference type="EMBL" id="KAK3310716.1"/>
    </source>
</evidence>
<evidence type="ECO:0000256" key="1">
    <source>
        <dbReference type="SAM" id="MobiDB-lite"/>
    </source>
</evidence>
<accession>A0AAJ0H2Q9</accession>
<reference evidence="2" key="1">
    <citation type="journal article" date="2023" name="Mol. Phylogenet. Evol.">
        <title>Genome-scale phylogeny and comparative genomics of the fungal order Sordariales.</title>
        <authorList>
            <person name="Hensen N."/>
            <person name="Bonometti L."/>
            <person name="Westerberg I."/>
            <person name="Brannstrom I.O."/>
            <person name="Guillou S."/>
            <person name="Cros-Aarteil S."/>
            <person name="Calhoun S."/>
            <person name="Haridas S."/>
            <person name="Kuo A."/>
            <person name="Mondo S."/>
            <person name="Pangilinan J."/>
            <person name="Riley R."/>
            <person name="LaButti K."/>
            <person name="Andreopoulos B."/>
            <person name="Lipzen A."/>
            <person name="Chen C."/>
            <person name="Yan M."/>
            <person name="Daum C."/>
            <person name="Ng V."/>
            <person name="Clum A."/>
            <person name="Steindorff A."/>
            <person name="Ohm R.A."/>
            <person name="Martin F."/>
            <person name="Silar P."/>
            <person name="Natvig D.O."/>
            <person name="Lalanne C."/>
            <person name="Gautier V."/>
            <person name="Ament-Velasquez S.L."/>
            <person name="Kruys A."/>
            <person name="Hutchinson M.I."/>
            <person name="Powell A.J."/>
            <person name="Barry K."/>
            <person name="Miller A.N."/>
            <person name="Grigoriev I.V."/>
            <person name="Debuchy R."/>
            <person name="Gladieux P."/>
            <person name="Hiltunen Thoren M."/>
            <person name="Johannesson H."/>
        </authorList>
    </citation>
    <scope>NUCLEOTIDE SEQUENCE</scope>
    <source>
        <strain evidence="2">CBS 333.67</strain>
    </source>
</reference>
<feature type="region of interest" description="Disordered" evidence="1">
    <location>
        <begin position="31"/>
        <end position="157"/>
    </location>
</feature>
<feature type="compositionally biased region" description="Basic and acidic residues" evidence="1">
    <location>
        <begin position="237"/>
        <end position="256"/>
    </location>
</feature>
<organism evidence="2 3">
    <name type="scientific">Chaetomium strumarium</name>
    <dbReference type="NCBI Taxonomy" id="1170767"/>
    <lineage>
        <taxon>Eukaryota</taxon>
        <taxon>Fungi</taxon>
        <taxon>Dikarya</taxon>
        <taxon>Ascomycota</taxon>
        <taxon>Pezizomycotina</taxon>
        <taxon>Sordariomycetes</taxon>
        <taxon>Sordariomycetidae</taxon>
        <taxon>Sordariales</taxon>
        <taxon>Chaetomiaceae</taxon>
        <taxon>Chaetomium</taxon>
    </lineage>
</organism>
<feature type="compositionally biased region" description="Polar residues" evidence="1">
    <location>
        <begin position="137"/>
        <end position="153"/>
    </location>
</feature>
<dbReference type="GeneID" id="87887253"/>
<keyword evidence="3" id="KW-1185">Reference proteome</keyword>
<sequence length="289" mass="31593">MARIQRAQAKGKRDVKLSKEELAAYQRRLQRMEEEKHRQRRRQRVAIPLTHLDSGPRQKRITQGDDSPSREASPESEEDRPLGYPPMGYFPPPSRARQASGTNSSRSASRTATEREQSSSPFTYSYVQRPDLPAAVRQTSDPTTGRPLSQSLTGAPLSAAASDPFQYMTAGARTSYHAGGGSLRNSMVEVDDIYASYGSGHPPSGASRRLSGEAFNEDNDGLQAAAVVSSGSGSRSRPRDSVDSQRESRRTTRDRTPPPSKKSSAEKSLVNVKRKSVAGSTKSGRKKTK</sequence>
<name>A0AAJ0H2Q9_9PEZI</name>
<feature type="compositionally biased region" description="Low complexity" evidence="1">
    <location>
        <begin position="99"/>
        <end position="111"/>
    </location>
</feature>
<feature type="region of interest" description="Disordered" evidence="1">
    <location>
        <begin position="194"/>
        <end position="289"/>
    </location>
</feature>
<proteinExistence type="predicted"/>
<dbReference type="AlphaFoldDB" id="A0AAJ0H2Q9"/>